<dbReference type="PANTHER" id="PTHR47926">
    <property type="entry name" value="PENTATRICOPEPTIDE REPEAT-CONTAINING PROTEIN"/>
    <property type="match status" value="1"/>
</dbReference>
<dbReference type="PANTHER" id="PTHR47926:SF387">
    <property type="entry name" value="PENTATRICOPEPTIDE REPEAT-CONTAINING PROTEIN"/>
    <property type="match status" value="1"/>
</dbReference>
<dbReference type="PROSITE" id="PS51375">
    <property type="entry name" value="PPR"/>
    <property type="match status" value="3"/>
</dbReference>
<proteinExistence type="predicted"/>
<keyword evidence="1" id="KW-0677">Repeat</keyword>
<dbReference type="InterPro" id="IPR046960">
    <property type="entry name" value="PPR_At4g14850-like_plant"/>
</dbReference>
<dbReference type="InterPro" id="IPR046848">
    <property type="entry name" value="E_motif"/>
</dbReference>
<gene>
    <name evidence="3" type="ORF">NE237_027845</name>
</gene>
<evidence type="ECO:0000313" key="4">
    <source>
        <dbReference type="Proteomes" id="UP001141806"/>
    </source>
</evidence>
<evidence type="ECO:0000256" key="2">
    <source>
        <dbReference type="PROSITE-ProRule" id="PRU00708"/>
    </source>
</evidence>
<evidence type="ECO:0008006" key="5">
    <source>
        <dbReference type="Google" id="ProtNLM"/>
    </source>
</evidence>
<dbReference type="Pfam" id="PF20431">
    <property type="entry name" value="E_motif"/>
    <property type="match status" value="1"/>
</dbReference>
<protein>
    <recommendedName>
        <fullName evidence="5">Pentatricopeptide repeat-containing protein</fullName>
    </recommendedName>
</protein>
<feature type="repeat" description="PPR" evidence="2">
    <location>
        <begin position="453"/>
        <end position="487"/>
    </location>
</feature>
<accession>A0A9Q0GNR8</accession>
<dbReference type="GO" id="GO:0009451">
    <property type="term" value="P:RNA modification"/>
    <property type="evidence" value="ECO:0007669"/>
    <property type="project" value="InterPro"/>
</dbReference>
<comment type="caution">
    <text evidence="3">The sequence shown here is derived from an EMBL/GenBank/DDBJ whole genome shotgun (WGS) entry which is preliminary data.</text>
</comment>
<feature type="repeat" description="PPR" evidence="2">
    <location>
        <begin position="219"/>
        <end position="253"/>
    </location>
</feature>
<evidence type="ECO:0000313" key="3">
    <source>
        <dbReference type="EMBL" id="KAJ4951013.1"/>
    </source>
</evidence>
<organism evidence="3 4">
    <name type="scientific">Protea cynaroides</name>
    <dbReference type="NCBI Taxonomy" id="273540"/>
    <lineage>
        <taxon>Eukaryota</taxon>
        <taxon>Viridiplantae</taxon>
        <taxon>Streptophyta</taxon>
        <taxon>Embryophyta</taxon>
        <taxon>Tracheophyta</taxon>
        <taxon>Spermatophyta</taxon>
        <taxon>Magnoliopsida</taxon>
        <taxon>Proteales</taxon>
        <taxon>Proteaceae</taxon>
        <taxon>Protea</taxon>
    </lineage>
</organism>
<keyword evidence="4" id="KW-1185">Reference proteome</keyword>
<dbReference type="NCBIfam" id="TIGR00756">
    <property type="entry name" value="PPR"/>
    <property type="match status" value="5"/>
</dbReference>
<dbReference type="Gene3D" id="1.25.40.10">
    <property type="entry name" value="Tetratricopeptide repeat domain"/>
    <property type="match status" value="5"/>
</dbReference>
<dbReference type="AlphaFoldDB" id="A0A9Q0GNR8"/>
<dbReference type="InterPro" id="IPR002885">
    <property type="entry name" value="PPR_rpt"/>
</dbReference>
<sequence>MKSLKEGLIRHAHIIKSGLFPPVFTSNQLIHLYSQHGFLVEARQLFKMLPERNVFTWNAIIYAYIKNKDLSEARALFNSAPLKDSVTYNSMISGYASSNDLETAHARQLFHEMQQKGIRIDEFTLTTMLNVTTNLLVPSDGEQLQAYMVKTANDLNQFAVSALIDMYSKCGCFEEAYRVFRASTVSNLVSKNAMVAACCREGRMEMALDLFWSVPEINDIVSWNTLISGYVQNNYGEEALRLLVHMGNNGIRWSEHTFTSVLSACSNLKSLKHGREIHACILKSGLSSNPFISSSIVDMYSKCDNIRYAELVHTAFGEENAFSITSLIVGHSSQGNMVEARRLFDSLAEKNSVVWTAFFSGYVKIRQCEPVFELLREFLIKEKYVTDALILVSVIHVCAIQAALDPGKQIHAYTLRMQIEIEEKLSSALIDMYAKCGQIKYAKQIFRRVPSRDRVVYNAMIAGYAHHGFENDAIQLFEEMLKKDIRPDRITFIALLSACRHAGLVEAGEKYFVSMTEDYSLPPEIDHYSCMIDLYGRANKLDKAIALMRGIPIKLDAVIWGAFLNACRINGNVGLAREAEEELLRIEADNGARYVQLANTYAAEGNWIEMGRIRRKMRGREVKKLAGCSWIYVGNKVNIFTSGDRSHREAEAIYTTLVNLTAKLNEGNPYVLMEI</sequence>
<dbReference type="FunFam" id="1.25.40.10:FF:000442">
    <property type="entry name" value="Pentatricopeptide repeat-containing protein At3g49710"/>
    <property type="match status" value="1"/>
</dbReference>
<dbReference type="EMBL" id="JAMYWD010000012">
    <property type="protein sequence ID" value="KAJ4951013.1"/>
    <property type="molecule type" value="Genomic_DNA"/>
</dbReference>
<dbReference type="Pfam" id="PF01535">
    <property type="entry name" value="PPR"/>
    <property type="match status" value="7"/>
</dbReference>
<reference evidence="3" key="1">
    <citation type="journal article" date="2023" name="Plant J.">
        <title>The genome of the king protea, Protea cynaroides.</title>
        <authorList>
            <person name="Chang J."/>
            <person name="Duong T.A."/>
            <person name="Schoeman C."/>
            <person name="Ma X."/>
            <person name="Roodt D."/>
            <person name="Barker N."/>
            <person name="Li Z."/>
            <person name="Van de Peer Y."/>
            <person name="Mizrachi E."/>
        </authorList>
    </citation>
    <scope>NUCLEOTIDE SEQUENCE</scope>
    <source>
        <tissue evidence="3">Young leaves</tissue>
    </source>
</reference>
<dbReference type="OrthoDB" id="198885at2759"/>
<dbReference type="InterPro" id="IPR011990">
    <property type="entry name" value="TPR-like_helical_dom_sf"/>
</dbReference>
<feature type="repeat" description="PPR" evidence="2">
    <location>
        <begin position="84"/>
        <end position="120"/>
    </location>
</feature>
<evidence type="ECO:0000256" key="1">
    <source>
        <dbReference type="ARBA" id="ARBA00022737"/>
    </source>
</evidence>
<name>A0A9Q0GNR8_9MAGN</name>
<dbReference type="GO" id="GO:0003723">
    <property type="term" value="F:RNA binding"/>
    <property type="evidence" value="ECO:0007669"/>
    <property type="project" value="InterPro"/>
</dbReference>
<dbReference type="FunFam" id="1.25.40.10:FF:000090">
    <property type="entry name" value="Pentatricopeptide repeat-containing protein, chloroplastic"/>
    <property type="match status" value="1"/>
</dbReference>
<dbReference type="Proteomes" id="UP001141806">
    <property type="component" value="Unassembled WGS sequence"/>
</dbReference>
<dbReference type="Pfam" id="PF13041">
    <property type="entry name" value="PPR_2"/>
    <property type="match status" value="3"/>
</dbReference>